<proteinExistence type="predicted"/>
<sequence>MHLTWETYMCVRMEISDFKIYRLEFCMIHIRLKPPYQNGRPVTDDSVVDLSFLELADADGHIVPHSMYWGHITLVIGGWSNTQWTGYVFNQADKDELDTEDIDELKRHFLISEYGFDFATPPQSVKFWEVRRYWLRLVAHCSQYVLQEWLYLVRTVEEGVEAWKSQEPCISSTTQHTVLLLCQLRDTLSATLRAYSRFIKLDGDICYFSDVSDCSSLENSIAESFEKLADLLTRLCSLDDSFKRFATHACGRASRIGNHLIIKGERPSQESNAYHLATHQLNEHMHKLNEETCYFSSEQDVLFFKMSPATFPLTMLILLRTLLHLIYRIPSTGRKASEPSGEGPCK</sequence>
<organism evidence="1 2">
    <name type="scientific">Cochliobolus heterostrophus (strain C5 / ATCC 48332 / race O)</name>
    <name type="common">Southern corn leaf blight fungus</name>
    <name type="synonym">Bipolaris maydis</name>
    <dbReference type="NCBI Taxonomy" id="701091"/>
    <lineage>
        <taxon>Eukaryota</taxon>
        <taxon>Fungi</taxon>
        <taxon>Dikarya</taxon>
        <taxon>Ascomycota</taxon>
        <taxon>Pezizomycotina</taxon>
        <taxon>Dothideomycetes</taxon>
        <taxon>Pleosporomycetidae</taxon>
        <taxon>Pleosporales</taxon>
        <taxon>Pleosporineae</taxon>
        <taxon>Pleosporaceae</taxon>
        <taxon>Bipolaris</taxon>
    </lineage>
</organism>
<dbReference type="EMBL" id="KB445577">
    <property type="protein sequence ID" value="EMD90963.1"/>
    <property type="molecule type" value="Genomic_DNA"/>
</dbReference>
<dbReference type="eggNOG" id="ENOG502SVBB">
    <property type="taxonomic scope" value="Eukaryota"/>
</dbReference>
<reference evidence="1 2" key="1">
    <citation type="journal article" date="2012" name="PLoS Pathog.">
        <title>Diverse lifestyles and strategies of plant pathogenesis encoded in the genomes of eighteen Dothideomycetes fungi.</title>
        <authorList>
            <person name="Ohm R.A."/>
            <person name="Feau N."/>
            <person name="Henrissat B."/>
            <person name="Schoch C.L."/>
            <person name="Horwitz B.A."/>
            <person name="Barry K.W."/>
            <person name="Condon B.J."/>
            <person name="Copeland A.C."/>
            <person name="Dhillon B."/>
            <person name="Glaser F."/>
            <person name="Hesse C.N."/>
            <person name="Kosti I."/>
            <person name="LaButti K."/>
            <person name="Lindquist E.A."/>
            <person name="Lucas S."/>
            <person name="Salamov A.A."/>
            <person name="Bradshaw R.E."/>
            <person name="Ciuffetti L."/>
            <person name="Hamelin R.C."/>
            <person name="Kema G.H.J."/>
            <person name="Lawrence C."/>
            <person name="Scott J.A."/>
            <person name="Spatafora J.W."/>
            <person name="Turgeon B.G."/>
            <person name="de Wit P.J.G.M."/>
            <person name="Zhong S."/>
            <person name="Goodwin S.B."/>
            <person name="Grigoriev I.V."/>
        </authorList>
    </citation>
    <scope>NUCLEOTIDE SEQUENCE [LARGE SCALE GENOMIC DNA]</scope>
    <source>
        <strain evidence="2">C5 / ATCC 48332 / race O</strain>
    </source>
</reference>
<name>M2USV8_COCH5</name>
<dbReference type="AlphaFoldDB" id="M2USV8"/>
<gene>
    <name evidence="1" type="ORF">COCHEDRAFT_1156310</name>
</gene>
<dbReference type="OrthoDB" id="5428055at2759"/>
<dbReference type="STRING" id="701091.M2USV8"/>
<evidence type="ECO:0000313" key="1">
    <source>
        <dbReference type="EMBL" id="EMD90963.1"/>
    </source>
</evidence>
<dbReference type="HOGENOM" id="CLU_047020_0_0_1"/>
<reference evidence="2" key="2">
    <citation type="journal article" date="2013" name="PLoS Genet.">
        <title>Comparative genome structure, secondary metabolite, and effector coding capacity across Cochliobolus pathogens.</title>
        <authorList>
            <person name="Condon B.J."/>
            <person name="Leng Y."/>
            <person name="Wu D."/>
            <person name="Bushley K.E."/>
            <person name="Ohm R.A."/>
            <person name="Otillar R."/>
            <person name="Martin J."/>
            <person name="Schackwitz W."/>
            <person name="Grimwood J."/>
            <person name="MohdZainudin N."/>
            <person name="Xue C."/>
            <person name="Wang R."/>
            <person name="Manning V.A."/>
            <person name="Dhillon B."/>
            <person name="Tu Z.J."/>
            <person name="Steffenson B.J."/>
            <person name="Salamov A."/>
            <person name="Sun H."/>
            <person name="Lowry S."/>
            <person name="LaButti K."/>
            <person name="Han J."/>
            <person name="Copeland A."/>
            <person name="Lindquist E."/>
            <person name="Barry K."/>
            <person name="Schmutz J."/>
            <person name="Baker S.E."/>
            <person name="Ciuffetti L.M."/>
            <person name="Grigoriev I.V."/>
            <person name="Zhong S."/>
            <person name="Turgeon B.G."/>
        </authorList>
    </citation>
    <scope>NUCLEOTIDE SEQUENCE [LARGE SCALE GENOMIC DNA]</scope>
    <source>
        <strain evidence="2">C5 / ATCC 48332 / race O</strain>
    </source>
</reference>
<evidence type="ECO:0000313" key="2">
    <source>
        <dbReference type="Proteomes" id="UP000016936"/>
    </source>
</evidence>
<keyword evidence="2" id="KW-1185">Reference proteome</keyword>
<dbReference type="Proteomes" id="UP000016936">
    <property type="component" value="Unassembled WGS sequence"/>
</dbReference>
<accession>M2USV8</accession>
<protein>
    <submittedName>
        <fullName evidence="1">Uncharacterized protein</fullName>
    </submittedName>
</protein>